<comment type="subcellular location">
    <subcellularLocation>
        <location evidence="1">Nucleus</location>
    </subcellularLocation>
</comment>
<dbReference type="EMBL" id="MU069559">
    <property type="protein sequence ID" value="KAF5838985.1"/>
    <property type="molecule type" value="Genomic_DNA"/>
</dbReference>
<proteinExistence type="predicted"/>
<dbReference type="Pfam" id="PF08216">
    <property type="entry name" value="CTNNBL"/>
    <property type="match status" value="1"/>
</dbReference>
<evidence type="ECO:0000259" key="7">
    <source>
        <dbReference type="Pfam" id="PF08216"/>
    </source>
</evidence>
<dbReference type="InterPro" id="IPR039678">
    <property type="entry name" value="CTNNBL1"/>
</dbReference>
<feature type="compositionally biased region" description="Acidic residues" evidence="6">
    <location>
        <begin position="35"/>
        <end position="46"/>
    </location>
</feature>
<reference evidence="8" key="1">
    <citation type="submission" date="2017-08" db="EMBL/GenBank/DDBJ databases">
        <authorList>
            <person name="Polle J.E."/>
            <person name="Barry K."/>
            <person name="Cushman J."/>
            <person name="Schmutz J."/>
            <person name="Tran D."/>
            <person name="Hathwaick L.T."/>
            <person name="Yim W.C."/>
            <person name="Jenkins J."/>
            <person name="Mckie-Krisberg Z.M."/>
            <person name="Prochnik S."/>
            <person name="Lindquist E."/>
            <person name="Dockter R.B."/>
            <person name="Adam C."/>
            <person name="Molina H."/>
            <person name="Bunkerborg J."/>
            <person name="Jin E."/>
            <person name="Buchheim M."/>
            <person name="Magnuson J."/>
        </authorList>
    </citation>
    <scope>NUCLEOTIDE SEQUENCE</scope>
    <source>
        <strain evidence="8">CCAP 19/18</strain>
    </source>
</reference>
<feature type="domain" description="Beta-catenin-like protein 1 N-terminal" evidence="7">
    <location>
        <begin position="7"/>
        <end position="103"/>
    </location>
</feature>
<evidence type="ECO:0000313" key="9">
    <source>
        <dbReference type="Proteomes" id="UP000815325"/>
    </source>
</evidence>
<accession>A0ABQ7GWM1</accession>
<name>A0ABQ7GWM1_DUNSA</name>
<protein>
    <recommendedName>
        <fullName evidence="7">Beta-catenin-like protein 1 N-terminal domain-containing protein</fullName>
    </recommendedName>
</protein>
<dbReference type="InterPro" id="IPR011989">
    <property type="entry name" value="ARM-like"/>
</dbReference>
<dbReference type="Gene3D" id="1.25.10.10">
    <property type="entry name" value="Leucine-rich Repeat Variant"/>
    <property type="match status" value="1"/>
</dbReference>
<evidence type="ECO:0000256" key="6">
    <source>
        <dbReference type="SAM" id="MobiDB-lite"/>
    </source>
</evidence>
<keyword evidence="4" id="KW-0175">Coiled coil</keyword>
<keyword evidence="3" id="KW-0677">Repeat</keyword>
<dbReference type="PANTHER" id="PTHR14978:SF0">
    <property type="entry name" value="BETA-CATENIN-LIKE PROTEIN 1"/>
    <property type="match status" value="1"/>
</dbReference>
<gene>
    <name evidence="8" type="ORF">DUNSADRAFT_1852</name>
</gene>
<organism evidence="8 9">
    <name type="scientific">Dunaliella salina</name>
    <name type="common">Green alga</name>
    <name type="synonym">Protococcus salinus</name>
    <dbReference type="NCBI Taxonomy" id="3046"/>
    <lineage>
        <taxon>Eukaryota</taxon>
        <taxon>Viridiplantae</taxon>
        <taxon>Chlorophyta</taxon>
        <taxon>core chlorophytes</taxon>
        <taxon>Chlorophyceae</taxon>
        <taxon>CS clade</taxon>
        <taxon>Chlamydomonadales</taxon>
        <taxon>Dunaliellaceae</taxon>
        <taxon>Dunaliella</taxon>
    </lineage>
</organism>
<dbReference type="InterPro" id="IPR013180">
    <property type="entry name" value="CTNNBL1_N"/>
</dbReference>
<dbReference type="PANTHER" id="PTHR14978">
    <property type="entry name" value="BETA-CATENIN-LIKE PROTEIN 1 NUCLEAR ASSOCIATED PROTEIN"/>
    <property type="match status" value="1"/>
</dbReference>
<evidence type="ECO:0000256" key="2">
    <source>
        <dbReference type="ARBA" id="ARBA00022553"/>
    </source>
</evidence>
<evidence type="ECO:0000256" key="3">
    <source>
        <dbReference type="ARBA" id="ARBA00022737"/>
    </source>
</evidence>
<evidence type="ECO:0000256" key="1">
    <source>
        <dbReference type="ARBA" id="ARBA00004123"/>
    </source>
</evidence>
<keyword evidence="5" id="KW-0539">Nucleus</keyword>
<comment type="caution">
    <text evidence="8">The sequence shown here is derived from an EMBL/GenBank/DDBJ whole genome shotgun (WGS) entry which is preliminary data.</text>
</comment>
<evidence type="ECO:0000313" key="8">
    <source>
        <dbReference type="EMBL" id="KAF5838985.1"/>
    </source>
</evidence>
<evidence type="ECO:0000256" key="4">
    <source>
        <dbReference type="ARBA" id="ARBA00023054"/>
    </source>
</evidence>
<dbReference type="Proteomes" id="UP000815325">
    <property type="component" value="Unassembled WGS sequence"/>
</dbReference>
<feature type="region of interest" description="Disordered" evidence="6">
    <location>
        <begin position="29"/>
        <end position="49"/>
    </location>
</feature>
<sequence length="123" mass="14162">MHSHTCENLFACCGRYYDRVAAQEALIERRLNKENEEEEEDEEDEMTPERIWMERMEAGLFTLHQASLVLAHAWGLGDAGLRKRILGVLHQRSHSLAHVRAVLLEYYGSIGDDGQPEDVARLR</sequence>
<keyword evidence="2" id="KW-0597">Phosphoprotein</keyword>
<evidence type="ECO:0000256" key="5">
    <source>
        <dbReference type="ARBA" id="ARBA00023242"/>
    </source>
</evidence>
<keyword evidence="9" id="KW-1185">Reference proteome</keyword>